<proteinExistence type="predicted"/>
<dbReference type="PANTHER" id="PTHR34502:SF5">
    <property type="entry name" value="DUF6594 DOMAIN-CONTAINING PROTEIN"/>
    <property type="match status" value="1"/>
</dbReference>
<name>A0AAV9N2W2_9EURO</name>
<keyword evidence="4" id="KW-1185">Reference proteome</keyword>
<dbReference type="GeneID" id="89973745"/>
<feature type="transmembrane region" description="Helical" evidence="1">
    <location>
        <begin position="252"/>
        <end position="273"/>
    </location>
</feature>
<evidence type="ECO:0000313" key="4">
    <source>
        <dbReference type="Proteomes" id="UP001358417"/>
    </source>
</evidence>
<accession>A0AAV9N2W2</accession>
<dbReference type="EMBL" id="JAVRRD010000021">
    <property type="protein sequence ID" value="KAK5048480.1"/>
    <property type="molecule type" value="Genomic_DNA"/>
</dbReference>
<keyword evidence="1" id="KW-1133">Transmembrane helix</keyword>
<dbReference type="Pfam" id="PF20237">
    <property type="entry name" value="DUF6594"/>
    <property type="match status" value="1"/>
</dbReference>
<evidence type="ECO:0000313" key="3">
    <source>
        <dbReference type="EMBL" id="KAK5048480.1"/>
    </source>
</evidence>
<dbReference type="PANTHER" id="PTHR34502">
    <property type="entry name" value="DUF6594 DOMAIN-CONTAINING PROTEIN-RELATED"/>
    <property type="match status" value="1"/>
</dbReference>
<reference evidence="3 4" key="1">
    <citation type="submission" date="2023-08" db="EMBL/GenBank/DDBJ databases">
        <title>Black Yeasts Isolated from many extreme environments.</title>
        <authorList>
            <person name="Coleine C."/>
            <person name="Stajich J.E."/>
            <person name="Selbmann L."/>
        </authorList>
    </citation>
    <scope>NUCLEOTIDE SEQUENCE [LARGE SCALE GENOMIC DNA]</scope>
    <source>
        <strain evidence="3 4">CCFEE 5792</strain>
    </source>
</reference>
<dbReference type="RefSeq" id="XP_064703839.1">
    <property type="nucleotide sequence ID" value="XM_064849136.1"/>
</dbReference>
<feature type="transmembrane region" description="Helical" evidence="1">
    <location>
        <begin position="204"/>
        <end position="221"/>
    </location>
</feature>
<evidence type="ECO:0000259" key="2">
    <source>
        <dbReference type="Pfam" id="PF20237"/>
    </source>
</evidence>
<feature type="transmembrane region" description="Helical" evidence="1">
    <location>
        <begin position="228"/>
        <end position="246"/>
    </location>
</feature>
<dbReference type="Proteomes" id="UP001358417">
    <property type="component" value="Unassembled WGS sequence"/>
</dbReference>
<feature type="domain" description="DUF6594" evidence="2">
    <location>
        <begin position="5"/>
        <end position="264"/>
    </location>
</feature>
<keyword evidence="1" id="KW-0812">Transmembrane</keyword>
<evidence type="ECO:0000256" key="1">
    <source>
        <dbReference type="SAM" id="Phobius"/>
    </source>
</evidence>
<dbReference type="InterPro" id="IPR046529">
    <property type="entry name" value="DUF6594"/>
</dbReference>
<keyword evidence="1" id="KW-0472">Membrane</keyword>
<organism evidence="3 4">
    <name type="scientific">Exophiala bonariae</name>
    <dbReference type="NCBI Taxonomy" id="1690606"/>
    <lineage>
        <taxon>Eukaryota</taxon>
        <taxon>Fungi</taxon>
        <taxon>Dikarya</taxon>
        <taxon>Ascomycota</taxon>
        <taxon>Pezizomycotina</taxon>
        <taxon>Eurotiomycetes</taxon>
        <taxon>Chaetothyriomycetidae</taxon>
        <taxon>Chaetothyriales</taxon>
        <taxon>Herpotrichiellaceae</taxon>
        <taxon>Exophiala</taxon>
    </lineage>
</organism>
<dbReference type="AlphaFoldDB" id="A0AAV9N2W2"/>
<sequence>MVGGYGALARMMVSHRNQEVFRRFSTLNIENMLHMQAELMHLELVIDEARKSDKTGHFDRGWLNCAKDMSQMDMEDVFERLSTLMRQYQEAALRTTQLNALQSPKNDDLELRKCWYDHKAGGDDFLRGLEAGIFRDTAMESDVMVLSKSPSGNDPLANFLGDKVVPLYHRMLGRRIHRSMPEEFGDTWDYTPEMLVRVGNTICMLLSAVLPALSILVLVCVQSIAARLTAICLMSLVFSVIMSVVAQRRTDIFMSTTAFAAVLVVFVGSSNVMDG</sequence>
<protein>
    <recommendedName>
        <fullName evidence="2">DUF6594 domain-containing protein</fullName>
    </recommendedName>
</protein>
<gene>
    <name evidence="3" type="ORF">LTR84_005570</name>
</gene>
<comment type="caution">
    <text evidence="3">The sequence shown here is derived from an EMBL/GenBank/DDBJ whole genome shotgun (WGS) entry which is preliminary data.</text>
</comment>